<dbReference type="GO" id="GO:0016020">
    <property type="term" value="C:membrane"/>
    <property type="evidence" value="ECO:0007669"/>
    <property type="project" value="UniProtKB-SubCell"/>
</dbReference>
<keyword evidence="5 16" id="KW-0472">Membrane</keyword>
<evidence type="ECO:0000256" key="11">
    <source>
        <dbReference type="ARBA" id="ARBA00042320"/>
    </source>
</evidence>
<feature type="compositionally biased region" description="Basic and acidic residues" evidence="15">
    <location>
        <begin position="526"/>
        <end position="536"/>
    </location>
</feature>
<feature type="transmembrane region" description="Helical" evidence="16">
    <location>
        <begin position="402"/>
        <end position="420"/>
    </location>
</feature>
<comment type="subcellular location">
    <subcellularLocation>
        <location evidence="1">Membrane</location>
        <topology evidence="1">Multi-pass membrane protein</topology>
    </subcellularLocation>
</comment>
<comment type="similarity">
    <text evidence="2">Belongs to the CLPTM1 family.</text>
</comment>
<dbReference type="HOGENOM" id="CLU_019907_4_1_1"/>
<evidence type="ECO:0000256" key="13">
    <source>
        <dbReference type="ARBA" id="ARBA00045827"/>
    </source>
</evidence>
<comment type="catalytic activity">
    <reaction evidence="6">
        <text>a 1,2-diacyl-sn-glycero-3-phosphoethanolamine(in) = a 1,2-diacyl-sn-glycero-3-phosphoethanolamine(out)</text>
        <dbReference type="Rhea" id="RHEA:38895"/>
        <dbReference type="ChEBI" id="CHEBI:64612"/>
    </reaction>
</comment>
<accession>E3LGH2</accession>
<organism evidence="18">
    <name type="scientific">Caenorhabditis remanei</name>
    <name type="common">Caenorhabditis vulgaris</name>
    <dbReference type="NCBI Taxonomy" id="31234"/>
    <lineage>
        <taxon>Eukaryota</taxon>
        <taxon>Metazoa</taxon>
        <taxon>Ecdysozoa</taxon>
        <taxon>Nematoda</taxon>
        <taxon>Chromadorea</taxon>
        <taxon>Rhabditida</taxon>
        <taxon>Rhabditina</taxon>
        <taxon>Rhabditomorpha</taxon>
        <taxon>Rhabditoidea</taxon>
        <taxon>Rhabditidae</taxon>
        <taxon>Peloderinae</taxon>
        <taxon>Caenorhabditis</taxon>
    </lineage>
</organism>
<dbReference type="PANTHER" id="PTHR21347">
    <property type="entry name" value="CLEFT LIP AND PALATE ASSOCIATED TRANSMEMBRANE PROTEIN-RELATED"/>
    <property type="match status" value="1"/>
</dbReference>
<comment type="catalytic activity">
    <reaction evidence="9">
        <text>6-(alpha-D-glucosaminyl)-(1-octadecanoyl,2-(9Z)-octadecenoyl-sn-glycero-3-phospho)-1D-myo-inositol(in) = 6-(alpha-D-glucosaminyl)-(1-octadecanoyl,2-(9Z)-octadecenoyl-sn-glycero-3-phospho)-1D-myo-inositol(out)</text>
        <dbReference type="Rhea" id="RHEA:71495"/>
        <dbReference type="ChEBI" id="CHEBI:190691"/>
    </reaction>
</comment>
<dbReference type="EMBL" id="DS268408">
    <property type="protein sequence ID" value="EFO85869.1"/>
    <property type="molecule type" value="Genomic_DNA"/>
</dbReference>
<evidence type="ECO:0000256" key="6">
    <source>
        <dbReference type="ARBA" id="ARBA00024615"/>
    </source>
</evidence>
<dbReference type="PANTHER" id="PTHR21347:SF0">
    <property type="entry name" value="LIPID SCRAMBLASE CLPTM1L"/>
    <property type="match status" value="1"/>
</dbReference>
<dbReference type="KEGG" id="crq:GCK72_004960"/>
<evidence type="ECO:0000256" key="7">
    <source>
        <dbReference type="ARBA" id="ARBA00024631"/>
    </source>
</evidence>
<feature type="transmembrane region" description="Helical" evidence="16">
    <location>
        <begin position="287"/>
        <end position="308"/>
    </location>
</feature>
<feature type="transmembrane region" description="Helical" evidence="16">
    <location>
        <begin position="350"/>
        <end position="371"/>
    </location>
</feature>
<dbReference type="STRING" id="31234.E3LGH2"/>
<dbReference type="eggNOG" id="KOG2489">
    <property type="taxonomic scope" value="Eukaryota"/>
</dbReference>
<keyword evidence="4 16" id="KW-1133">Transmembrane helix</keyword>
<evidence type="ECO:0000256" key="14">
    <source>
        <dbReference type="ARBA" id="ARBA00093208"/>
    </source>
</evidence>
<dbReference type="OMA" id="KNDILFW"/>
<evidence type="ECO:0000256" key="15">
    <source>
        <dbReference type="SAM" id="MobiDB-lite"/>
    </source>
</evidence>
<gene>
    <name evidence="17" type="ORF">CRE_01955</name>
</gene>
<dbReference type="CTD" id="9821893"/>
<proteinExistence type="inferred from homology"/>
<evidence type="ECO:0000256" key="12">
    <source>
        <dbReference type="ARBA" id="ARBA00043155"/>
    </source>
</evidence>
<dbReference type="RefSeq" id="XP_003117003.2">
    <property type="nucleotide sequence ID" value="XM_003116955.2"/>
</dbReference>
<feature type="transmembrane region" description="Helical" evidence="16">
    <location>
        <begin position="329"/>
        <end position="344"/>
    </location>
</feature>
<comment type="function">
    <text evidence="13">Scramblase that mediates the translocation of glucosaminylphosphatidylinositol (alpha-D-GlcN-(1-6)-(1,2-diacyl-sn-glycero-3-phospho)-1D-myo-inositol, GlcN-PI) across the endoplasmic reticulum (ER) membrane, from the cytosolic leaflet to the luminal leaflet of the ER membrane, where it participates in the biosynthesis of glycosylphosphatidylinositol (GPI). GPI is a lipid glycoconjugate involved in post-translational modification of proteins. Can also translocate 1,2-diacyl-sn-glycero-3-phospho-(1D-myo-inositol) (phosphatidylinositol or PI), as well as several other phospholipids (1,2-diacyl-sn-glycero-3-phosphocholine, 1,2-diacyl-sn-glycero-3-phosphoethanolamine), and N-acetylglucosaminylphosphatidylinositol (GlcNAc-PI) in vitro.</text>
</comment>
<protein>
    <recommendedName>
        <fullName evidence="10">Lipid scramblase CLPTM1L</fullName>
    </recommendedName>
    <alternativeName>
        <fullName evidence="12">Cisplatin resistance-related protein 9</fullName>
    </alternativeName>
    <alternativeName>
        <fullName evidence="11">Cleft lip and palate transmembrane protein 1-like protein</fullName>
    </alternativeName>
</protein>
<feature type="region of interest" description="Disordered" evidence="15">
    <location>
        <begin position="523"/>
        <end position="563"/>
    </location>
</feature>
<dbReference type="FunCoup" id="E3LGH2">
    <property type="interactions" value="2501"/>
</dbReference>
<evidence type="ECO:0000256" key="1">
    <source>
        <dbReference type="ARBA" id="ARBA00004141"/>
    </source>
</evidence>
<dbReference type="Pfam" id="PF05602">
    <property type="entry name" value="CLPTM1"/>
    <property type="match status" value="1"/>
</dbReference>
<comment type="catalytic activity">
    <reaction evidence="7">
        <text>a 1,2-diacyl-sn-glycero-3-phosphocholine(in) = a 1,2-diacyl-sn-glycero-3-phosphocholine(out)</text>
        <dbReference type="Rhea" id="RHEA:38571"/>
        <dbReference type="ChEBI" id="CHEBI:57643"/>
    </reaction>
</comment>
<evidence type="ECO:0000256" key="3">
    <source>
        <dbReference type="ARBA" id="ARBA00022692"/>
    </source>
</evidence>
<dbReference type="GO" id="GO:0012505">
    <property type="term" value="C:endomembrane system"/>
    <property type="evidence" value="ECO:0007669"/>
    <property type="project" value="TreeGrafter"/>
</dbReference>
<name>E3LGH2_CAERE</name>
<reference evidence="17" key="1">
    <citation type="submission" date="2007-07" db="EMBL/GenBank/DDBJ databases">
        <title>PCAP assembly of the Caenorhabditis remanei genome.</title>
        <authorList>
            <consortium name="The Caenorhabditis remanei Sequencing Consortium"/>
            <person name="Wilson R.K."/>
        </authorList>
    </citation>
    <scope>NUCLEOTIDE SEQUENCE [LARGE SCALE GENOMIC DNA]</scope>
    <source>
        <strain evidence="17">PB4641</strain>
    </source>
</reference>
<evidence type="ECO:0000256" key="10">
    <source>
        <dbReference type="ARBA" id="ARBA00040905"/>
    </source>
</evidence>
<dbReference type="GeneID" id="9821893"/>
<dbReference type="OrthoDB" id="378564at2759"/>
<evidence type="ECO:0000313" key="18">
    <source>
        <dbReference type="Proteomes" id="UP000008281"/>
    </source>
</evidence>
<evidence type="ECO:0000256" key="4">
    <source>
        <dbReference type="ARBA" id="ARBA00022989"/>
    </source>
</evidence>
<feature type="transmembrane region" description="Helical" evidence="16">
    <location>
        <begin position="440"/>
        <end position="457"/>
    </location>
</feature>
<comment type="catalytic activity">
    <reaction evidence="14">
        <text>a 6-(alpha-D-glucosaminyl)-1-(1,2-diacyl-sn-glycero-3-phospho)-1D-myo-inositol(in) = a 6-(alpha-D-glucosaminyl)-1-(1,2-diacyl-sn-glycero-3-phospho)-1D-myo-inositol(out)</text>
        <dbReference type="Rhea" id="RHEA:71491"/>
        <dbReference type="ChEBI" id="CHEBI:57997"/>
    </reaction>
</comment>
<dbReference type="Proteomes" id="UP000008281">
    <property type="component" value="Unassembled WGS sequence"/>
</dbReference>
<evidence type="ECO:0000256" key="9">
    <source>
        <dbReference type="ARBA" id="ARBA00036810"/>
    </source>
</evidence>
<evidence type="ECO:0000313" key="17">
    <source>
        <dbReference type="EMBL" id="EFO85869.1"/>
    </source>
</evidence>
<keyword evidence="18" id="KW-1185">Reference proteome</keyword>
<dbReference type="InParanoid" id="E3LGH2"/>
<evidence type="ECO:0000256" key="2">
    <source>
        <dbReference type="ARBA" id="ARBA00009310"/>
    </source>
</evidence>
<dbReference type="AlphaFoldDB" id="E3LGH2"/>
<sequence length="563" mass="64794">MEINLTKIVSTLFLSFMFYNFFQLYKLFTPELCADHDSDSLCYSPIIRPNGEGLFDLLQLRVYFSTKKDALETLVTTVENVQIADAFQKDLQVKIPSSVAKDGYLYAHTILLPHKFEGHNPMSAPWKVHVAAPMIVFQEPVAKTFQLLGDSEDEQVKKVEKKPKKVVELAAHFRSILPVRIVSEPNRYVKTKISGELADFLTIQRHNQAEGYLPIMFVDEMSMRSKHLYELSDFQKALNLTISYEPTSVAKLLLLTSTARSTHQLMRHGFKDKDIDELRGLFTETSIVLLMVTFFVSTLHLLFDALAFKNDISFWKGRKSMVGLSTKTLLWRCFSQTIIFFYLFDQETSLLVLIPAGIATVIEYWKVTIAYKVSVSWRGIKFGKHSAEENETDSIDSQAMKYLSILLIPLVIGGAVYSLLYVPHKSWRSWLLETSANGVYAFGFLFMLPQLFVNYKLKSVAHLPWRAFMYKAFNTFIDDLFAFVITMPTAHRMACFRDDIVFLVYLYQRWLYPVDYTRINEFGEGGDDKKKDKVEPEIEEKSEEVDKEENGSGAVKRRTAMKT</sequence>
<dbReference type="InterPro" id="IPR008429">
    <property type="entry name" value="CLPTM1"/>
</dbReference>
<keyword evidence="3 16" id="KW-0812">Transmembrane</keyword>
<feature type="compositionally biased region" description="Acidic residues" evidence="15">
    <location>
        <begin position="537"/>
        <end position="547"/>
    </location>
</feature>
<evidence type="ECO:0000256" key="16">
    <source>
        <dbReference type="SAM" id="Phobius"/>
    </source>
</evidence>
<evidence type="ECO:0000256" key="5">
    <source>
        <dbReference type="ARBA" id="ARBA00023136"/>
    </source>
</evidence>
<evidence type="ECO:0000256" key="8">
    <source>
        <dbReference type="ARBA" id="ARBA00035895"/>
    </source>
</evidence>
<comment type="catalytic activity">
    <reaction evidence="8">
        <text>a 1,2-diacyl-sn-glycero-3-phospho-(1D-myo-inositol)(in) = a 1,2-diacyl-sn-glycero-3-phospho-(1D-myo-inositol)(out)</text>
        <dbReference type="Rhea" id="RHEA:38691"/>
        <dbReference type="ChEBI" id="CHEBI:57880"/>
    </reaction>
</comment>